<dbReference type="InterPro" id="IPR039422">
    <property type="entry name" value="MarR/SlyA-like"/>
</dbReference>
<reference evidence="2 3" key="2">
    <citation type="journal article" date="2016" name="Appl. Microbiol. Biotechnol.">
        <title>Mutations improving production and secretion of extracellular lipase by Burkholderia glumae PG1.</title>
        <authorList>
            <person name="Knapp A."/>
            <person name="Voget S."/>
            <person name="Gao R."/>
            <person name="Zaburannyi N."/>
            <person name="Krysciak D."/>
            <person name="Breuer M."/>
            <person name="Hauer B."/>
            <person name="Streit W.R."/>
            <person name="Muller R."/>
            <person name="Daniel R."/>
            <person name="Jaeger K.E."/>
        </authorList>
    </citation>
    <scope>NUCLEOTIDE SEQUENCE [LARGE SCALE GENOMIC DNA]</scope>
    <source>
        <strain evidence="2 3">PG1</strain>
    </source>
</reference>
<dbReference type="EMBL" id="CP002580">
    <property type="protein sequence ID" value="AJK45679.1"/>
    <property type="molecule type" value="Genomic_DNA"/>
</dbReference>
<protein>
    <submittedName>
        <fullName evidence="2">Transcriptional regulator, MarR family</fullName>
    </submittedName>
</protein>
<dbReference type="InterPro" id="IPR000835">
    <property type="entry name" value="HTH_MarR-typ"/>
</dbReference>
<feature type="domain" description="HTH marR-type" evidence="1">
    <location>
        <begin position="77"/>
        <end position="209"/>
    </location>
</feature>
<dbReference type="AlphaFoldDB" id="A0A0B6RU26"/>
<proteinExistence type="predicted"/>
<dbReference type="SUPFAM" id="SSF46785">
    <property type="entry name" value="Winged helix' DNA-binding domain"/>
    <property type="match status" value="1"/>
</dbReference>
<dbReference type="GO" id="GO:0003700">
    <property type="term" value="F:DNA-binding transcription factor activity"/>
    <property type="evidence" value="ECO:0007669"/>
    <property type="project" value="InterPro"/>
</dbReference>
<evidence type="ECO:0000313" key="3">
    <source>
        <dbReference type="Proteomes" id="UP000031838"/>
    </source>
</evidence>
<dbReference type="Gene3D" id="1.10.10.10">
    <property type="entry name" value="Winged helix-like DNA-binding domain superfamily/Winged helix DNA-binding domain"/>
    <property type="match status" value="1"/>
</dbReference>
<dbReference type="HOGENOM" id="CLU_1292390_0_0_4"/>
<sequence length="213" mass="23596">MHLPCPRGGRRRAREACRTRCEAGREAGFESSLDLVATARGKLAERKSRGCTLRVFRFRAVGPPPFMPSSKDSYDFHDQIGHLLRRAYQRHVAIFQEAIPDSDLTAAQFVTLCTVKEKKGCSLNDIVKTTAIDQATIRGVVERLKARSLVEVLPDPSDGRKLVVRASAAGLALIDRTVPFARQVTERTYGALNVGERVALQFLLNKMMEGDDA</sequence>
<dbReference type="GO" id="GO:0006950">
    <property type="term" value="P:response to stress"/>
    <property type="evidence" value="ECO:0007669"/>
    <property type="project" value="TreeGrafter"/>
</dbReference>
<dbReference type="SMART" id="SM00347">
    <property type="entry name" value="HTH_MARR"/>
    <property type="match status" value="1"/>
</dbReference>
<reference evidence="3" key="1">
    <citation type="submission" date="2011-03" db="EMBL/GenBank/DDBJ databases">
        <authorList>
            <person name="Voget S."/>
            <person name="Streit W.R."/>
            <person name="Jaeger K.E."/>
            <person name="Daniel R."/>
        </authorList>
    </citation>
    <scope>NUCLEOTIDE SEQUENCE [LARGE SCALE GENOMIC DNA]</scope>
    <source>
        <strain evidence="3">PG1</strain>
    </source>
</reference>
<dbReference type="PROSITE" id="PS50995">
    <property type="entry name" value="HTH_MARR_2"/>
    <property type="match status" value="1"/>
</dbReference>
<dbReference type="PANTHER" id="PTHR33164:SF95">
    <property type="entry name" value="TRANSCRIPTIONAL REGULATOR"/>
    <property type="match status" value="1"/>
</dbReference>
<evidence type="ECO:0000259" key="1">
    <source>
        <dbReference type="PROSITE" id="PS50995"/>
    </source>
</evidence>
<accession>A0A0B6RU26</accession>
<gene>
    <name evidence="2" type="ORF">BGL_1c11570</name>
</gene>
<dbReference type="Pfam" id="PF01047">
    <property type="entry name" value="MarR"/>
    <property type="match status" value="1"/>
</dbReference>
<keyword evidence="3" id="KW-1185">Reference proteome</keyword>
<name>A0A0B6RU26_BURPL</name>
<dbReference type="KEGG" id="bgp:BGL_1c11570"/>
<dbReference type="PANTHER" id="PTHR33164">
    <property type="entry name" value="TRANSCRIPTIONAL REGULATOR, MARR FAMILY"/>
    <property type="match status" value="1"/>
</dbReference>
<dbReference type="InterPro" id="IPR036390">
    <property type="entry name" value="WH_DNA-bd_sf"/>
</dbReference>
<dbReference type="InterPro" id="IPR036388">
    <property type="entry name" value="WH-like_DNA-bd_sf"/>
</dbReference>
<organism evidence="2 3">
    <name type="scientific">Burkholderia plantarii</name>
    <dbReference type="NCBI Taxonomy" id="41899"/>
    <lineage>
        <taxon>Bacteria</taxon>
        <taxon>Pseudomonadati</taxon>
        <taxon>Pseudomonadota</taxon>
        <taxon>Betaproteobacteria</taxon>
        <taxon>Burkholderiales</taxon>
        <taxon>Burkholderiaceae</taxon>
        <taxon>Burkholderia</taxon>
    </lineage>
</organism>
<dbReference type="Proteomes" id="UP000031838">
    <property type="component" value="Chromosome 1"/>
</dbReference>
<evidence type="ECO:0000313" key="2">
    <source>
        <dbReference type="EMBL" id="AJK45679.1"/>
    </source>
</evidence>